<evidence type="ECO:0000256" key="2">
    <source>
        <dbReference type="SAM" id="Phobius"/>
    </source>
</evidence>
<accession>A0ABV4U3Z8</accession>
<keyword evidence="2" id="KW-0472">Membrane</keyword>
<feature type="transmembrane region" description="Helical" evidence="2">
    <location>
        <begin position="290"/>
        <end position="309"/>
    </location>
</feature>
<evidence type="ECO:0000313" key="4">
    <source>
        <dbReference type="Proteomes" id="UP001575105"/>
    </source>
</evidence>
<name>A0ABV4U3Z8_9BACT</name>
<feature type="region of interest" description="Disordered" evidence="1">
    <location>
        <begin position="39"/>
        <end position="107"/>
    </location>
</feature>
<evidence type="ECO:0000313" key="3">
    <source>
        <dbReference type="EMBL" id="MFA9478309.1"/>
    </source>
</evidence>
<keyword evidence="2" id="KW-0812">Transmembrane</keyword>
<keyword evidence="2" id="KW-1133">Transmembrane helix</keyword>
<protein>
    <recommendedName>
        <fullName evidence="5">Yip1 domain-containing protein</fullName>
    </recommendedName>
</protein>
<gene>
    <name evidence="3" type="ORF">ACERK3_08370</name>
</gene>
<feature type="transmembrane region" description="Helical" evidence="2">
    <location>
        <begin position="193"/>
        <end position="213"/>
    </location>
</feature>
<feature type="compositionally biased region" description="Low complexity" evidence="1">
    <location>
        <begin position="73"/>
        <end position="86"/>
    </location>
</feature>
<dbReference type="RefSeq" id="WP_425345232.1">
    <property type="nucleotide sequence ID" value="NZ_JBGUBD010000004.1"/>
</dbReference>
<feature type="compositionally biased region" description="Low complexity" evidence="1">
    <location>
        <begin position="93"/>
        <end position="104"/>
    </location>
</feature>
<proteinExistence type="predicted"/>
<comment type="caution">
    <text evidence="3">The sequence shown here is derived from an EMBL/GenBank/DDBJ whole genome shotgun (WGS) entry which is preliminary data.</text>
</comment>
<dbReference type="EMBL" id="JBGUBD010000004">
    <property type="protein sequence ID" value="MFA9478309.1"/>
    <property type="molecule type" value="Genomic_DNA"/>
</dbReference>
<feature type="transmembrane region" description="Helical" evidence="2">
    <location>
        <begin position="263"/>
        <end position="284"/>
    </location>
</feature>
<reference evidence="3 4" key="1">
    <citation type="submission" date="2024-08" db="EMBL/GenBank/DDBJ databases">
        <title>Whole-genome sequencing of halo(alkali)philic microorganisms from hypersaline lakes.</title>
        <authorList>
            <person name="Sorokin D.Y."/>
            <person name="Merkel A.Y."/>
            <person name="Messina E."/>
            <person name="Yakimov M."/>
        </authorList>
    </citation>
    <scope>NUCLEOTIDE SEQUENCE [LARGE SCALE GENOMIC DNA]</scope>
    <source>
        <strain evidence="3 4">AB-hyl4</strain>
    </source>
</reference>
<evidence type="ECO:0008006" key="5">
    <source>
        <dbReference type="Google" id="ProtNLM"/>
    </source>
</evidence>
<feature type="transmembrane region" description="Helical" evidence="2">
    <location>
        <begin position="321"/>
        <end position="347"/>
    </location>
</feature>
<evidence type="ECO:0000256" key="1">
    <source>
        <dbReference type="SAM" id="MobiDB-lite"/>
    </source>
</evidence>
<organism evidence="3 4">
    <name type="scientific">Natronomicrosphaera hydrolytica</name>
    <dbReference type="NCBI Taxonomy" id="3242702"/>
    <lineage>
        <taxon>Bacteria</taxon>
        <taxon>Pseudomonadati</taxon>
        <taxon>Planctomycetota</taxon>
        <taxon>Phycisphaerae</taxon>
        <taxon>Phycisphaerales</taxon>
        <taxon>Phycisphaeraceae</taxon>
        <taxon>Natronomicrosphaera</taxon>
    </lineage>
</organism>
<feature type="transmembrane region" description="Helical" evidence="2">
    <location>
        <begin position="225"/>
        <end position="251"/>
    </location>
</feature>
<keyword evidence="4" id="KW-1185">Reference proteome</keyword>
<sequence>MAEASDGRVACPNCGKQYRWKPDLAGRKVVCKCGQKMQLPGSPHGQIEAIGPPPAPVDPNEASTYDLEFTEEPGAGDAPAPAASASRPRRRSSSASSSGSSSSGVSLLKCPSCNQPLKPGAILCVKCGYNLELGKQLQTDIVEDPDPDDQPPAASKAPPEAPADIAAMGGNSAVSRALEDREDEVQPSKLFDLYLPLGLIILGLLTRFAQAMFFGDDAIDGALQAAIVTAIDVAISIPLLLLALMVSVYILSVSFGPLGAALFKLLAILLGPAALGDMVAYITAVPLGSSIAGGFAGFLFVVVSMWFLLSKFFDLDGSDAFYVLIIMYVVNFIVTILVAIFAFGIILA</sequence>
<dbReference type="Proteomes" id="UP001575105">
    <property type="component" value="Unassembled WGS sequence"/>
</dbReference>
<feature type="region of interest" description="Disordered" evidence="1">
    <location>
        <begin position="141"/>
        <end position="163"/>
    </location>
</feature>